<dbReference type="RefSeq" id="WP_157977902.1">
    <property type="nucleotide sequence ID" value="NZ_CP139965.1"/>
</dbReference>
<gene>
    <name evidence="1" type="ORF">U0042_12040</name>
</gene>
<dbReference type="Proteomes" id="UP001325479">
    <property type="component" value="Chromosome"/>
</dbReference>
<sequence length="152" mass="16725">MDRRRFVMTGGGLAAGLCLSPWTVWAAGKAGAIVLFDEALVAKHEFARYVRDAGSTAYAALDRLPCVPIGEDIADAWYGALMPELLRAQSAPRQPWTLVGIARPSDFFVLSRLAHMERAFSWQVRSETMGGARRDDLRGALAEHVWFTMVAS</sequence>
<evidence type="ECO:0000313" key="2">
    <source>
        <dbReference type="Proteomes" id="UP001325479"/>
    </source>
</evidence>
<reference evidence="1 2" key="1">
    <citation type="submission" date="2023-12" db="EMBL/GenBank/DDBJ databases">
        <title>Genome sequencing and assembly of bacterial species from a model synthetic community.</title>
        <authorList>
            <person name="Hogle S.L."/>
        </authorList>
    </citation>
    <scope>NUCLEOTIDE SEQUENCE [LARGE SCALE GENOMIC DNA]</scope>
    <source>
        <strain evidence="1 2">HAMBI 2494</strain>
    </source>
</reference>
<dbReference type="EMBL" id="CP139965">
    <property type="protein sequence ID" value="WQD80342.1"/>
    <property type="molecule type" value="Genomic_DNA"/>
</dbReference>
<proteinExistence type="predicted"/>
<protein>
    <submittedName>
        <fullName evidence="1">Uncharacterized protein</fullName>
    </submittedName>
</protein>
<keyword evidence="2" id="KW-1185">Reference proteome</keyword>
<evidence type="ECO:0000313" key="1">
    <source>
        <dbReference type="EMBL" id="WQD80342.1"/>
    </source>
</evidence>
<accession>A0ABZ0WSH5</accession>
<name>A0ABZ0WSH5_9BURK</name>
<organism evidence="1 2">
    <name type="scientific">Paraburkholderia kururiensis</name>
    <dbReference type="NCBI Taxonomy" id="984307"/>
    <lineage>
        <taxon>Bacteria</taxon>
        <taxon>Pseudomonadati</taxon>
        <taxon>Pseudomonadota</taxon>
        <taxon>Betaproteobacteria</taxon>
        <taxon>Burkholderiales</taxon>
        <taxon>Burkholderiaceae</taxon>
        <taxon>Paraburkholderia</taxon>
    </lineage>
</organism>